<dbReference type="OMA" id="RSDRCEC"/>
<dbReference type="GO" id="GO:0003676">
    <property type="term" value="F:nucleic acid binding"/>
    <property type="evidence" value="ECO:0007669"/>
    <property type="project" value="InterPro"/>
</dbReference>
<dbReference type="Gene3D" id="3.30.420.10">
    <property type="entry name" value="Ribonuclease H-like superfamily/Ribonuclease H"/>
    <property type="match status" value="1"/>
</dbReference>
<dbReference type="PROSITE" id="PS50879">
    <property type="entry name" value="RNASE_H_1"/>
    <property type="match status" value="1"/>
</dbReference>
<gene>
    <name evidence="3" type="primary">FGENESH: predicted gene_1.430</name>
    <name evidence="3" type="ORF">BN2166_0004300</name>
</gene>
<feature type="compositionally biased region" description="Basic and acidic residues" evidence="1">
    <location>
        <begin position="298"/>
        <end position="312"/>
    </location>
</feature>
<accession>A0A0K3C4L0</accession>
<dbReference type="AlphaFoldDB" id="A0A0K3C4L0"/>
<feature type="region of interest" description="Disordered" evidence="1">
    <location>
        <begin position="338"/>
        <end position="365"/>
    </location>
</feature>
<keyword evidence="3" id="KW-0548">Nucleotidyltransferase</keyword>
<reference evidence="3 4" key="1">
    <citation type="submission" date="2015-07" db="EMBL/GenBank/DDBJ databases">
        <authorList>
            <person name="Cajimat M.N.B."/>
            <person name="Milazzo M.L."/>
            <person name="Fulhorst C.F."/>
        </authorList>
    </citation>
    <scope>NUCLEOTIDE SEQUENCE [LARGE SCALE GENOMIC DNA]</scope>
    <source>
        <strain evidence="3">Single colony</strain>
    </source>
</reference>
<dbReference type="CDD" id="cd09276">
    <property type="entry name" value="Rnase_HI_RT_non_LTR"/>
    <property type="match status" value="1"/>
</dbReference>
<evidence type="ECO:0000313" key="3">
    <source>
        <dbReference type="EMBL" id="CTR04569.1"/>
    </source>
</evidence>
<dbReference type="EMBL" id="CWKI01000001">
    <property type="protein sequence ID" value="CTR04569.1"/>
    <property type="molecule type" value="Genomic_DNA"/>
</dbReference>
<evidence type="ECO:0000313" key="4">
    <source>
        <dbReference type="Proteomes" id="UP000199069"/>
    </source>
</evidence>
<sequence length="542" mass="60036">MNRIMPRLQEWSDSHSSAFKPTKTEATIFLPSARELPDNPPPIILQGLKINYTSTLTMLGTKLDSRLLFHDYVTASLPSTTAISLLTRSKAGLVLKWACQLVIACVWPRLSWSAAARYDPAKGKDKTKELVRVQKTAAMGSDGRTSCREPCSSTTDGSMGEPGTVGAGVAARFWDGGRAVLKGEEEVDVGLWQRERKGMGQHQTVYTGKLEGLRLALASLLLTQTADSLLTALISLDNTSALTHSTDPTPSSGQVLRLAIRQLFEELTRTRSDLVVRLSWLPGHVGIEGNEAADEEAKEAVREQEASARAREERKELKAHLKGRLAFMSAMASLSSGSEDEASDWEEAKLPSRQVRPPQPATSLRRSQGWQRCCFPATTSALWRAHKRAVIERWNAEWASSSLPRPLTNVVKVASSAHKYYKGLSRRQATLLCRLRTDASSLNHHRARFDSTRSDRCECGEAETREHFLLLCPLYEKARHSLYKHIRLQQTPTTTVLLGNTDFCTPLLDFIDSTGRFARLTEPAKDGQRVKVTREGCSNNGA</sequence>
<evidence type="ECO:0000256" key="1">
    <source>
        <dbReference type="SAM" id="MobiDB-lite"/>
    </source>
</evidence>
<dbReference type="GO" id="GO:0003964">
    <property type="term" value="F:RNA-directed DNA polymerase activity"/>
    <property type="evidence" value="ECO:0007669"/>
    <property type="project" value="UniProtKB-KW"/>
</dbReference>
<proteinExistence type="predicted"/>
<evidence type="ECO:0000259" key="2">
    <source>
        <dbReference type="PROSITE" id="PS50879"/>
    </source>
</evidence>
<dbReference type="InterPro" id="IPR012337">
    <property type="entry name" value="RNaseH-like_sf"/>
</dbReference>
<feature type="domain" description="RNase H type-1" evidence="2">
    <location>
        <begin position="147"/>
        <end position="302"/>
    </location>
</feature>
<keyword evidence="3" id="KW-0808">Transferase</keyword>
<protein>
    <submittedName>
        <fullName evidence="3">BY PROTMAP: gi|342321455|gb|EGU13388.1| putative Reverse transcriptase [Rhodotorula glutinis ATCC 204091]</fullName>
    </submittedName>
</protein>
<organism evidence="3 4">
    <name type="scientific">Rhodotorula toruloides</name>
    <name type="common">Yeast</name>
    <name type="synonym">Rhodosporidium toruloides</name>
    <dbReference type="NCBI Taxonomy" id="5286"/>
    <lineage>
        <taxon>Eukaryota</taxon>
        <taxon>Fungi</taxon>
        <taxon>Dikarya</taxon>
        <taxon>Basidiomycota</taxon>
        <taxon>Pucciniomycotina</taxon>
        <taxon>Microbotryomycetes</taxon>
        <taxon>Sporidiobolales</taxon>
        <taxon>Sporidiobolaceae</taxon>
        <taxon>Rhodotorula</taxon>
    </lineage>
</organism>
<name>A0A0K3C4L0_RHOTO</name>
<dbReference type="STRING" id="5286.A0A0K3C4L0"/>
<dbReference type="GO" id="GO:0004523">
    <property type="term" value="F:RNA-DNA hybrid ribonuclease activity"/>
    <property type="evidence" value="ECO:0007669"/>
    <property type="project" value="InterPro"/>
</dbReference>
<keyword evidence="3" id="KW-0695">RNA-directed DNA polymerase</keyword>
<feature type="region of interest" description="Disordered" evidence="1">
    <location>
        <begin position="291"/>
        <end position="312"/>
    </location>
</feature>
<dbReference type="InterPro" id="IPR036397">
    <property type="entry name" value="RNaseH_sf"/>
</dbReference>
<feature type="region of interest" description="Disordered" evidence="1">
    <location>
        <begin position="141"/>
        <end position="162"/>
    </location>
</feature>
<dbReference type="InterPro" id="IPR002156">
    <property type="entry name" value="RNaseH_domain"/>
</dbReference>
<dbReference type="Proteomes" id="UP000199069">
    <property type="component" value="Unassembled WGS sequence"/>
</dbReference>
<keyword evidence="4" id="KW-1185">Reference proteome</keyword>
<dbReference type="SUPFAM" id="SSF53098">
    <property type="entry name" value="Ribonuclease H-like"/>
    <property type="match status" value="1"/>
</dbReference>